<dbReference type="Gene3D" id="3.40.50.1820">
    <property type="entry name" value="alpha/beta hydrolase"/>
    <property type="match status" value="1"/>
</dbReference>
<dbReference type="GO" id="GO:0016020">
    <property type="term" value="C:membrane"/>
    <property type="evidence" value="ECO:0007669"/>
    <property type="project" value="TreeGrafter"/>
</dbReference>
<reference evidence="2" key="1">
    <citation type="submission" date="2022-11" db="EMBL/GenBank/DDBJ databases">
        <title>Draft genome sequence of Hoeflea poritis E7-10 and Hoeflea prorocentri PM5-8, separated from scleractinian coral Porites lutea and marine dinoflagellate.</title>
        <authorList>
            <person name="Zhang G."/>
            <person name="Wei Q."/>
            <person name="Cai L."/>
        </authorList>
    </citation>
    <scope>NUCLEOTIDE SEQUENCE</scope>
    <source>
        <strain evidence="2">PM5-8</strain>
    </source>
</reference>
<dbReference type="InterPro" id="IPR050266">
    <property type="entry name" value="AB_hydrolase_sf"/>
</dbReference>
<gene>
    <name evidence="2" type="ORF">OQ273_03105</name>
</gene>
<dbReference type="Pfam" id="PF00561">
    <property type="entry name" value="Abhydrolase_1"/>
    <property type="match status" value="1"/>
</dbReference>
<dbReference type="Proteomes" id="UP001151234">
    <property type="component" value="Unassembled WGS sequence"/>
</dbReference>
<dbReference type="EMBL" id="JAPJZI010000001">
    <property type="protein sequence ID" value="MDA5397553.1"/>
    <property type="molecule type" value="Genomic_DNA"/>
</dbReference>
<keyword evidence="3" id="KW-1185">Reference proteome</keyword>
<dbReference type="GO" id="GO:0016787">
    <property type="term" value="F:hydrolase activity"/>
    <property type="evidence" value="ECO:0007669"/>
    <property type="project" value="UniProtKB-KW"/>
</dbReference>
<dbReference type="AlphaFoldDB" id="A0A9X3ZGB9"/>
<name>A0A9X3ZGB9_9HYPH</name>
<comment type="caution">
    <text evidence="2">The sequence shown here is derived from an EMBL/GenBank/DDBJ whole genome shotgun (WGS) entry which is preliminary data.</text>
</comment>
<dbReference type="InterPro" id="IPR029058">
    <property type="entry name" value="AB_hydrolase_fold"/>
</dbReference>
<proteinExistence type="predicted"/>
<feature type="domain" description="AB hydrolase-1" evidence="1">
    <location>
        <begin position="22"/>
        <end position="121"/>
    </location>
</feature>
<protein>
    <submittedName>
        <fullName evidence="2">Alpha/beta hydrolase</fullName>
    </submittedName>
</protein>
<evidence type="ECO:0000313" key="2">
    <source>
        <dbReference type="EMBL" id="MDA5397553.1"/>
    </source>
</evidence>
<keyword evidence="2" id="KW-0378">Hydrolase</keyword>
<organism evidence="2 3">
    <name type="scientific">Hoeflea prorocentri</name>
    <dbReference type="NCBI Taxonomy" id="1922333"/>
    <lineage>
        <taxon>Bacteria</taxon>
        <taxon>Pseudomonadati</taxon>
        <taxon>Pseudomonadota</taxon>
        <taxon>Alphaproteobacteria</taxon>
        <taxon>Hyphomicrobiales</taxon>
        <taxon>Rhizobiaceae</taxon>
        <taxon>Hoeflea</taxon>
    </lineage>
</organism>
<dbReference type="PANTHER" id="PTHR43798">
    <property type="entry name" value="MONOACYLGLYCEROL LIPASE"/>
    <property type="match status" value="1"/>
</dbReference>
<accession>A0A9X3ZGB9</accession>
<dbReference type="InterPro" id="IPR000073">
    <property type="entry name" value="AB_hydrolase_1"/>
</dbReference>
<dbReference type="RefSeq" id="WP_267989012.1">
    <property type="nucleotide sequence ID" value="NZ_JAPJZI010000001.1"/>
</dbReference>
<sequence length="289" mass="30739">MPEMVERRENGIAYIERPGPGPVVVLLHGIGSNASSFMPLIECLPDHLHLILWNAPGYMGSKPLAEAWPLPSDYARALAGLLDDIGISTVHLFGHSLGTLIAAEFARQHPNRVDRLVLASAANGYGISQGDPLPEKAAGRIEELERLGPEVFARSRAANLVHEPAGHPDVVAHVEEAMAQVRLPGYGQAVHMLASGDLAAMIGTVPVCPGFIIGAQDRITPMDQTQKAAGAWAAVHGHAPALIAIEEAGHAAYVQRPQRFASALLELLGEPATRSAYCMARKSNGENHV</sequence>
<dbReference type="SUPFAM" id="SSF53474">
    <property type="entry name" value="alpha/beta-Hydrolases"/>
    <property type="match status" value="1"/>
</dbReference>
<dbReference type="PRINTS" id="PR00111">
    <property type="entry name" value="ABHYDROLASE"/>
</dbReference>
<evidence type="ECO:0000259" key="1">
    <source>
        <dbReference type="Pfam" id="PF00561"/>
    </source>
</evidence>
<evidence type="ECO:0000313" key="3">
    <source>
        <dbReference type="Proteomes" id="UP001151234"/>
    </source>
</evidence>
<dbReference type="PANTHER" id="PTHR43798:SF33">
    <property type="entry name" value="HYDROLASE, PUTATIVE (AFU_ORTHOLOGUE AFUA_2G14860)-RELATED"/>
    <property type="match status" value="1"/>
</dbReference>